<evidence type="ECO:0000313" key="4">
    <source>
        <dbReference type="Proteomes" id="UP000576209"/>
    </source>
</evidence>
<dbReference type="EMBL" id="JACIFF010000008">
    <property type="protein sequence ID" value="MBB4080422.1"/>
    <property type="molecule type" value="Genomic_DNA"/>
</dbReference>
<sequence length="108" mass="12140">MTREHKHVIIYGAFGLLLGTKIVEVLLTRTDTGIIDWWLLLIGVGAAIVHYLPVNEKSEPGDDTRKNEPKFGEEEDTLVLRDHSHPQRSGSPRRDAAPVNRSSPSRFL</sequence>
<feature type="transmembrane region" description="Helical" evidence="2">
    <location>
        <begin position="34"/>
        <end position="52"/>
    </location>
</feature>
<name>A0A840E9M0_9BACT</name>
<accession>A0A840E9M0</accession>
<gene>
    <name evidence="3" type="ORF">GGR28_003056</name>
</gene>
<keyword evidence="2" id="KW-1133">Transmembrane helix</keyword>
<keyword evidence="2" id="KW-0812">Transmembrane</keyword>
<proteinExistence type="predicted"/>
<reference evidence="3 4" key="1">
    <citation type="submission" date="2020-08" db="EMBL/GenBank/DDBJ databases">
        <title>Genomic Encyclopedia of Type Strains, Phase IV (KMG-IV): sequencing the most valuable type-strain genomes for metagenomic binning, comparative biology and taxonomic classification.</title>
        <authorList>
            <person name="Goeker M."/>
        </authorList>
    </citation>
    <scope>NUCLEOTIDE SEQUENCE [LARGE SCALE GENOMIC DNA]</scope>
    <source>
        <strain evidence="3 4">DSM 105137</strain>
    </source>
</reference>
<protein>
    <submittedName>
        <fullName evidence="3">Uncharacterized protein</fullName>
    </submittedName>
</protein>
<feature type="region of interest" description="Disordered" evidence="1">
    <location>
        <begin position="55"/>
        <end position="108"/>
    </location>
</feature>
<keyword evidence="2" id="KW-0472">Membrane</keyword>
<keyword evidence="4" id="KW-1185">Reference proteome</keyword>
<evidence type="ECO:0000256" key="2">
    <source>
        <dbReference type="SAM" id="Phobius"/>
    </source>
</evidence>
<dbReference type="RefSeq" id="WP_183496659.1">
    <property type="nucleotide sequence ID" value="NZ_JACIFF010000008.1"/>
</dbReference>
<feature type="transmembrane region" description="Helical" evidence="2">
    <location>
        <begin position="7"/>
        <end position="28"/>
    </location>
</feature>
<dbReference type="AlphaFoldDB" id="A0A840E9M0"/>
<feature type="compositionally biased region" description="Basic and acidic residues" evidence="1">
    <location>
        <begin position="56"/>
        <end position="85"/>
    </location>
</feature>
<dbReference type="Proteomes" id="UP000576209">
    <property type="component" value="Unassembled WGS sequence"/>
</dbReference>
<organism evidence="3 4">
    <name type="scientific">Neolewinella aquimaris</name>
    <dbReference type="NCBI Taxonomy" id="1835722"/>
    <lineage>
        <taxon>Bacteria</taxon>
        <taxon>Pseudomonadati</taxon>
        <taxon>Bacteroidota</taxon>
        <taxon>Saprospiria</taxon>
        <taxon>Saprospirales</taxon>
        <taxon>Lewinellaceae</taxon>
        <taxon>Neolewinella</taxon>
    </lineage>
</organism>
<comment type="caution">
    <text evidence="3">The sequence shown here is derived from an EMBL/GenBank/DDBJ whole genome shotgun (WGS) entry which is preliminary data.</text>
</comment>
<evidence type="ECO:0000256" key="1">
    <source>
        <dbReference type="SAM" id="MobiDB-lite"/>
    </source>
</evidence>
<evidence type="ECO:0000313" key="3">
    <source>
        <dbReference type="EMBL" id="MBB4080422.1"/>
    </source>
</evidence>